<protein>
    <submittedName>
        <fullName evidence="3">Uncharacterized protein</fullName>
    </submittedName>
</protein>
<comment type="caution">
    <text evidence="3">The sequence shown here is derived from an EMBL/GenBank/DDBJ whole genome shotgun (WGS) entry which is preliminary data.</text>
</comment>
<dbReference type="AlphaFoldDB" id="A0A429GEU2"/>
<name>A0A429GEU2_9CREN</name>
<evidence type="ECO:0000313" key="4">
    <source>
        <dbReference type="Proteomes" id="UP000277582"/>
    </source>
</evidence>
<evidence type="ECO:0000256" key="2">
    <source>
        <dbReference type="SAM" id="MobiDB-lite"/>
    </source>
</evidence>
<dbReference type="RefSeq" id="WP_125672665.1">
    <property type="nucleotide sequence ID" value="NZ_RCOS01000161.1"/>
</dbReference>
<evidence type="ECO:0000313" key="3">
    <source>
        <dbReference type="EMBL" id="RSN72285.1"/>
    </source>
</evidence>
<dbReference type="Proteomes" id="UP000277582">
    <property type="component" value="Unassembled WGS sequence"/>
</dbReference>
<feature type="coiled-coil region" evidence="1">
    <location>
        <begin position="16"/>
        <end position="46"/>
    </location>
</feature>
<proteinExistence type="predicted"/>
<accession>A0A429GEU2</accession>
<feature type="region of interest" description="Disordered" evidence="2">
    <location>
        <begin position="288"/>
        <end position="307"/>
    </location>
</feature>
<keyword evidence="4" id="KW-1185">Reference proteome</keyword>
<reference evidence="3 4" key="1">
    <citation type="submission" date="2018-10" db="EMBL/GenBank/DDBJ databases">
        <title>Co-occurring genomic capacity for anaerobic methane metabolism and dissimilatory sulfite reduction discovered in the Korarchaeota.</title>
        <authorList>
            <person name="Mckay L.J."/>
            <person name="Dlakic M."/>
            <person name="Fields M.W."/>
            <person name="Delmont T.O."/>
            <person name="Eren A.M."/>
            <person name="Jay Z.J."/>
            <person name="Klingelsmith K.B."/>
            <person name="Rusch D.B."/>
            <person name="Inskeep W.P."/>
        </authorList>
    </citation>
    <scope>NUCLEOTIDE SEQUENCE [LARGE SCALE GENOMIC DNA]</scope>
    <source>
        <strain evidence="3 4">MDKW</strain>
    </source>
</reference>
<organism evidence="3 4">
    <name type="scientific">Candidatus Methanodesulfokora washburnensis</name>
    <dbReference type="NCBI Taxonomy" id="2478471"/>
    <lineage>
        <taxon>Archaea</taxon>
        <taxon>Thermoproteota</taxon>
        <taxon>Candidatus Korarchaeia</taxon>
        <taxon>Candidatus Korarchaeia incertae sedis</taxon>
        <taxon>Candidatus Methanodesulfokora</taxon>
    </lineage>
</organism>
<sequence length="368" mass="43660">MLSVTEFQNLISKKQQELENERLSKLQQKQTELQQLEEELSKVQKYRPFDPQKDWCPFMDAIDDDNSFCMLARRTFEFWCGKIQVKEGKLYCPLLKRFLGDAVKVTKEYSELEARVNGVRKEIEKLSTPVSVSICDMISIIKSSGYIEDGEYTVYRISKSLDILNARLVKFIERSGMYVHLFVDQNDRIIAIEMYEHIGYDDDWTWSYYHPSVDISKLRTMEEIELIRERNYIKQVILDKAKGMKPIINPEKLRKWEGDPEIEQVAKANFGMSVEELALQIEKEVEEEKRRREEEKRKEEEKKKEKEGRIKKAFMNMKFVEVKSNGFKITVRAVRYVDKELFGQFVATAKQLGLKYDYKSKEWYTFLG</sequence>
<dbReference type="EMBL" id="RCOS01000161">
    <property type="protein sequence ID" value="RSN72285.1"/>
    <property type="molecule type" value="Genomic_DNA"/>
</dbReference>
<gene>
    <name evidence="3" type="ORF">D6D85_14530</name>
</gene>
<keyword evidence="1" id="KW-0175">Coiled coil</keyword>
<evidence type="ECO:0000256" key="1">
    <source>
        <dbReference type="SAM" id="Coils"/>
    </source>
</evidence>